<dbReference type="AlphaFoldDB" id="H0EEP5"/>
<feature type="region of interest" description="Disordered" evidence="1">
    <location>
        <begin position="66"/>
        <end position="115"/>
    </location>
</feature>
<keyword evidence="3" id="KW-1185">Reference proteome</keyword>
<evidence type="ECO:0000313" key="3">
    <source>
        <dbReference type="Proteomes" id="UP000005446"/>
    </source>
</evidence>
<proteinExistence type="predicted"/>
<sequence>MRDNIRSRRELQNWLAGQGVARETSRNRNFDDDFVIVTESESGEDSQLPEQEEEPIEEVDLVYVMDDEEQDDLEAQQHDGPDTRSNGVEEAQETRETGCDELALPENHEDTNRDTMTKAYDEVSQTLNHRLLN</sequence>
<reference evidence="2 3" key="1">
    <citation type="journal article" date="2012" name="Eukaryot. Cell">
        <title>Genome sequence of the fungus Glarea lozoyensis: the first genome sequence of a species from the Helotiaceae family.</title>
        <authorList>
            <person name="Youssar L."/>
            <person name="Gruening B.A."/>
            <person name="Erxleben A."/>
            <person name="Guenther S."/>
            <person name="Huettel W."/>
        </authorList>
    </citation>
    <scope>NUCLEOTIDE SEQUENCE [LARGE SCALE GENOMIC DNA]</scope>
    <source>
        <strain evidence="3">ATCC 74030 / MF5533</strain>
    </source>
</reference>
<evidence type="ECO:0000313" key="2">
    <source>
        <dbReference type="EMBL" id="EHL02958.1"/>
    </source>
</evidence>
<protein>
    <submittedName>
        <fullName evidence="2">Uncharacterized protein</fullName>
    </submittedName>
</protein>
<dbReference type="Proteomes" id="UP000005446">
    <property type="component" value="Unassembled WGS sequence"/>
</dbReference>
<evidence type="ECO:0000256" key="1">
    <source>
        <dbReference type="SAM" id="MobiDB-lite"/>
    </source>
</evidence>
<gene>
    <name evidence="2" type="ORF">M7I_0925</name>
</gene>
<feature type="compositionally biased region" description="Basic and acidic residues" evidence="1">
    <location>
        <begin position="106"/>
        <end position="115"/>
    </location>
</feature>
<accession>H0EEP5</accession>
<organism evidence="2 3">
    <name type="scientific">Glarea lozoyensis (strain ATCC 74030 / MF5533)</name>
    <dbReference type="NCBI Taxonomy" id="1104152"/>
    <lineage>
        <taxon>Eukaryota</taxon>
        <taxon>Fungi</taxon>
        <taxon>Dikarya</taxon>
        <taxon>Ascomycota</taxon>
        <taxon>Pezizomycotina</taxon>
        <taxon>Leotiomycetes</taxon>
        <taxon>Helotiales</taxon>
        <taxon>Helotiaceae</taxon>
        <taxon>Glarea</taxon>
    </lineage>
</organism>
<name>H0EEP5_GLAL7</name>
<comment type="caution">
    <text evidence="2">The sequence shown here is derived from an EMBL/GenBank/DDBJ whole genome shotgun (WGS) entry which is preliminary data.</text>
</comment>
<dbReference type="HOGENOM" id="CLU_1906930_0_0_1"/>
<dbReference type="EMBL" id="AGUE01000016">
    <property type="protein sequence ID" value="EHL02958.1"/>
    <property type="molecule type" value="Genomic_DNA"/>
</dbReference>
<dbReference type="InParanoid" id="H0EEP5"/>